<evidence type="ECO:0000256" key="16">
    <source>
        <dbReference type="PIRSR" id="PIRSR036426-1"/>
    </source>
</evidence>
<comment type="catalytic activity">
    <reaction evidence="15">
        <text>siroheme + 2 H(+) = sirohydrochlorin + Fe(2+)</text>
        <dbReference type="Rhea" id="RHEA:24360"/>
        <dbReference type="ChEBI" id="CHEBI:15378"/>
        <dbReference type="ChEBI" id="CHEBI:29033"/>
        <dbReference type="ChEBI" id="CHEBI:58351"/>
        <dbReference type="ChEBI" id="CHEBI:60052"/>
        <dbReference type="EC" id="4.99.1.4"/>
    </reaction>
</comment>
<feature type="binding site" evidence="15">
    <location>
        <position position="384"/>
    </location>
    <ligand>
        <name>S-adenosyl-L-methionine</name>
        <dbReference type="ChEBI" id="CHEBI:59789"/>
    </ligand>
</feature>
<evidence type="ECO:0000256" key="1">
    <source>
        <dbReference type="ARBA" id="ARBA00005010"/>
    </source>
</evidence>
<dbReference type="Gene3D" id="3.40.50.720">
    <property type="entry name" value="NAD(P)-binding Rossmann-like Domain"/>
    <property type="match status" value="1"/>
</dbReference>
<feature type="domain" description="Sirohaem synthase dimerisation" evidence="19">
    <location>
        <begin position="150"/>
        <end position="207"/>
    </location>
</feature>
<keyword evidence="10 15" id="KW-0627">Porphyrin biosynthesis</keyword>
<dbReference type="GO" id="GO:0004851">
    <property type="term" value="F:uroporphyrin-III C-methyltransferase activity"/>
    <property type="evidence" value="ECO:0007669"/>
    <property type="project" value="UniProtKB-UniRule"/>
</dbReference>
<dbReference type="PANTHER" id="PTHR45790:SF1">
    <property type="entry name" value="SIROHEME SYNTHASE"/>
    <property type="match status" value="1"/>
</dbReference>
<evidence type="ECO:0000256" key="17">
    <source>
        <dbReference type="RuleBase" id="RU003960"/>
    </source>
</evidence>
<dbReference type="InterPro" id="IPR012409">
    <property type="entry name" value="Sirohaem_synth"/>
</dbReference>
<feature type="binding site" evidence="15">
    <location>
        <begin position="302"/>
        <end position="304"/>
    </location>
    <ligand>
        <name>S-adenosyl-L-methionine</name>
        <dbReference type="ChEBI" id="CHEBI:59789"/>
    </ligand>
</feature>
<feature type="binding site" evidence="15">
    <location>
        <position position="413"/>
    </location>
    <ligand>
        <name>S-adenosyl-L-methionine</name>
        <dbReference type="ChEBI" id="CHEBI:59789"/>
    </ligand>
</feature>
<dbReference type="Gene3D" id="1.10.8.210">
    <property type="entry name" value="Sirohaem synthase, dimerisation domain"/>
    <property type="match status" value="1"/>
</dbReference>
<dbReference type="Gene3D" id="3.30.950.10">
    <property type="entry name" value="Methyltransferase, Cobalt-precorrin-4 Transmethylase, Domain 2"/>
    <property type="match status" value="1"/>
</dbReference>
<keyword evidence="3 15" id="KW-0169">Cobalamin biosynthesis</keyword>
<comment type="pathway">
    <text evidence="15">Porphyrin-containing compound metabolism; siroheme biosynthesis; siroheme from sirohydrochlorin: step 1/1.</text>
</comment>
<evidence type="ECO:0000256" key="11">
    <source>
        <dbReference type="ARBA" id="ARBA00023268"/>
    </source>
</evidence>
<dbReference type="Pfam" id="PF13241">
    <property type="entry name" value="NAD_binding_7"/>
    <property type="match status" value="1"/>
</dbReference>
<evidence type="ECO:0000256" key="2">
    <source>
        <dbReference type="ARBA" id="ARBA00005879"/>
    </source>
</evidence>
<keyword evidence="6 15" id="KW-0949">S-adenosyl-L-methionine</keyword>
<dbReference type="GO" id="GO:0019354">
    <property type="term" value="P:siroheme biosynthetic process"/>
    <property type="evidence" value="ECO:0007669"/>
    <property type="project" value="UniProtKB-UniRule"/>
</dbReference>
<dbReference type="FunFam" id="3.30.950.10:FF:000001">
    <property type="entry name" value="Siroheme synthase"/>
    <property type="match status" value="1"/>
</dbReference>
<comment type="similarity">
    <text evidence="15">In the N-terminal section; belongs to the precorrin-2 dehydrogenase / sirohydrochlorin ferrochelatase family.</text>
</comment>
<feature type="region of interest" description="Uroporphyrinogen-III C-methyltransferase" evidence="15">
    <location>
        <begin position="217"/>
        <end position="476"/>
    </location>
</feature>
<dbReference type="GO" id="GO:0051266">
    <property type="term" value="F:sirohydrochlorin ferrochelatase activity"/>
    <property type="evidence" value="ECO:0007669"/>
    <property type="project" value="UniProtKB-EC"/>
</dbReference>
<dbReference type="RefSeq" id="WP_164654154.1">
    <property type="nucleotide sequence ID" value="NZ_JAAIJR010000043.1"/>
</dbReference>
<dbReference type="EMBL" id="JAAIJR010000043">
    <property type="protein sequence ID" value="NEX21049.1"/>
    <property type="molecule type" value="Genomic_DNA"/>
</dbReference>
<dbReference type="SUPFAM" id="SSF53790">
    <property type="entry name" value="Tetrapyrrole methylase"/>
    <property type="match status" value="1"/>
</dbReference>
<dbReference type="SUPFAM" id="SSF75615">
    <property type="entry name" value="Siroheme synthase middle domains-like"/>
    <property type="match status" value="1"/>
</dbReference>
<comment type="function">
    <text evidence="15">Multifunctional enzyme that catalyzes the SAM-dependent methylations of uroporphyrinogen III at position C-2 and C-7 to form precorrin-2 via precorrin-1. Then it catalyzes the NAD-dependent ring dehydrogenation of precorrin-2 to yield sirohydrochlorin. Finally, it catalyzes the ferrochelation of sirohydrochlorin to yield siroheme.</text>
</comment>
<name>A0A6P1DTA7_9GAMM</name>
<accession>A0A6P1DTA7</accession>
<dbReference type="Gene3D" id="3.30.160.110">
    <property type="entry name" value="Siroheme synthase, domain 2"/>
    <property type="match status" value="1"/>
</dbReference>
<keyword evidence="11 15" id="KW-0511">Multifunctional enzyme</keyword>
<dbReference type="FunFam" id="3.40.1010.10:FF:000001">
    <property type="entry name" value="Siroheme synthase"/>
    <property type="match status" value="1"/>
</dbReference>
<dbReference type="EC" id="4.99.1.4" evidence="15"/>
<comment type="similarity">
    <text evidence="15">In the C-terminal section; belongs to the precorrin methyltransferase family.</text>
</comment>
<dbReference type="InterPro" id="IPR050161">
    <property type="entry name" value="Siro_Cobalamin_biosynth"/>
</dbReference>
<keyword evidence="21" id="KW-1185">Reference proteome</keyword>
<comment type="similarity">
    <text evidence="2 17">Belongs to the precorrin methyltransferase family.</text>
</comment>
<comment type="pathway">
    <text evidence="14 15">Cofactor biosynthesis; adenosylcobalamin biosynthesis; precorrin-2 from uroporphyrinogen III: step 1/1.</text>
</comment>
<feature type="binding site" evidence="15">
    <location>
        <position position="226"/>
    </location>
    <ligand>
        <name>S-adenosyl-L-methionine</name>
        <dbReference type="ChEBI" id="CHEBI:59789"/>
    </ligand>
</feature>
<dbReference type="NCBIfam" id="TIGR01470">
    <property type="entry name" value="cysG_Nterm"/>
    <property type="match status" value="1"/>
</dbReference>
<dbReference type="NCBIfam" id="TIGR01469">
    <property type="entry name" value="cobA_cysG_Cterm"/>
    <property type="match status" value="1"/>
</dbReference>
<dbReference type="GO" id="GO:0043115">
    <property type="term" value="F:precorrin-2 dehydrogenase activity"/>
    <property type="evidence" value="ECO:0007669"/>
    <property type="project" value="UniProtKB-UniRule"/>
</dbReference>
<dbReference type="HAMAP" id="MF_01646">
    <property type="entry name" value="Siroheme_synth"/>
    <property type="match status" value="1"/>
</dbReference>
<evidence type="ECO:0000313" key="20">
    <source>
        <dbReference type="EMBL" id="NEX21049.1"/>
    </source>
</evidence>
<evidence type="ECO:0000256" key="12">
    <source>
        <dbReference type="ARBA" id="ARBA00025705"/>
    </source>
</evidence>
<feature type="active site" description="Proton acceptor" evidence="15 16">
    <location>
        <position position="249"/>
    </location>
</feature>
<dbReference type="Proteomes" id="UP000471640">
    <property type="component" value="Unassembled WGS sequence"/>
</dbReference>
<keyword evidence="7 15" id="KW-0560">Oxidoreductase</keyword>
<evidence type="ECO:0000256" key="14">
    <source>
        <dbReference type="ARBA" id="ARBA00060548"/>
    </source>
</evidence>
<evidence type="ECO:0000256" key="6">
    <source>
        <dbReference type="ARBA" id="ARBA00022691"/>
    </source>
</evidence>
<evidence type="ECO:0000313" key="21">
    <source>
        <dbReference type="Proteomes" id="UP000471640"/>
    </source>
</evidence>
<gene>
    <name evidence="20" type="primary">cobA</name>
    <name evidence="15" type="synonym">cysG</name>
    <name evidence="20" type="ORF">G3480_12120</name>
</gene>
<comment type="pathway">
    <text evidence="15">Cofactor biosynthesis; adenosylcobalamin biosynthesis; sirohydrochlorin from precorrin-2: step 1/1.</text>
</comment>
<comment type="catalytic activity">
    <reaction evidence="15">
        <text>uroporphyrinogen III + 2 S-adenosyl-L-methionine = precorrin-2 + 2 S-adenosyl-L-homocysteine + H(+)</text>
        <dbReference type="Rhea" id="RHEA:32459"/>
        <dbReference type="ChEBI" id="CHEBI:15378"/>
        <dbReference type="ChEBI" id="CHEBI:57308"/>
        <dbReference type="ChEBI" id="CHEBI:57856"/>
        <dbReference type="ChEBI" id="CHEBI:58827"/>
        <dbReference type="ChEBI" id="CHEBI:59789"/>
        <dbReference type="EC" id="2.1.1.107"/>
    </reaction>
</comment>
<protein>
    <recommendedName>
        <fullName evidence="15">Siroheme synthase</fullName>
    </recommendedName>
    <domain>
        <recommendedName>
            <fullName evidence="15">Uroporphyrinogen-III C-methyltransferase</fullName>
            <shortName evidence="15">Urogen III methylase</shortName>
            <ecNumber evidence="15">2.1.1.107</ecNumber>
        </recommendedName>
        <alternativeName>
            <fullName evidence="15">SUMT</fullName>
        </alternativeName>
        <alternativeName>
            <fullName evidence="15">Uroporphyrinogen III methylase</fullName>
            <shortName evidence="15">UROM</shortName>
        </alternativeName>
    </domain>
    <domain>
        <recommendedName>
            <fullName evidence="15">Precorrin-2 dehydrogenase</fullName>
            <ecNumber evidence="15">1.3.1.76</ecNumber>
        </recommendedName>
    </domain>
    <domain>
        <recommendedName>
            <fullName evidence="15">Sirohydrochlorin ferrochelatase</fullName>
            <ecNumber evidence="15">4.99.1.4</ecNumber>
        </recommendedName>
    </domain>
</protein>
<dbReference type="InterPro" id="IPR006367">
    <property type="entry name" value="Sirohaem_synthase_N"/>
</dbReference>
<comment type="pathway">
    <text evidence="1 15">Porphyrin-containing compound metabolism; siroheme biosynthesis; sirohydrochlorin from precorrin-2: step 1/1.</text>
</comment>
<comment type="pathway">
    <text evidence="12 15">Porphyrin-containing compound metabolism; siroheme biosynthesis; precorrin-2 from uroporphyrinogen III: step 1/1.</text>
</comment>
<dbReference type="NCBIfam" id="NF004790">
    <property type="entry name" value="PRK06136.1"/>
    <property type="match status" value="1"/>
</dbReference>
<evidence type="ECO:0000256" key="13">
    <source>
        <dbReference type="ARBA" id="ARBA00047561"/>
    </source>
</evidence>
<dbReference type="AlphaFoldDB" id="A0A6P1DTA7"/>
<keyword evidence="8 15" id="KW-0520">NAD</keyword>
<keyword evidence="4 15" id="KW-0489">Methyltransferase</keyword>
<dbReference type="Pfam" id="PF10414">
    <property type="entry name" value="CysG_dimeriser"/>
    <property type="match status" value="1"/>
</dbReference>
<dbReference type="Gene3D" id="3.40.1010.10">
    <property type="entry name" value="Cobalt-precorrin-4 Transmethylase, Domain 1"/>
    <property type="match status" value="1"/>
</dbReference>
<evidence type="ECO:0000256" key="10">
    <source>
        <dbReference type="ARBA" id="ARBA00023244"/>
    </source>
</evidence>
<dbReference type="UniPathway" id="UPA00148">
    <property type="reaction ID" value="UER00211"/>
</dbReference>
<evidence type="ECO:0000256" key="4">
    <source>
        <dbReference type="ARBA" id="ARBA00022603"/>
    </source>
</evidence>
<dbReference type="GO" id="GO:0032259">
    <property type="term" value="P:methylation"/>
    <property type="evidence" value="ECO:0007669"/>
    <property type="project" value="UniProtKB-KW"/>
</dbReference>
<comment type="caution">
    <text evidence="20">The sequence shown here is derived from an EMBL/GenBank/DDBJ whole genome shotgun (WGS) entry which is preliminary data.</text>
</comment>
<comment type="catalytic activity">
    <reaction evidence="13 15">
        <text>precorrin-2 + NAD(+) = sirohydrochlorin + NADH + 2 H(+)</text>
        <dbReference type="Rhea" id="RHEA:15613"/>
        <dbReference type="ChEBI" id="CHEBI:15378"/>
        <dbReference type="ChEBI" id="CHEBI:57540"/>
        <dbReference type="ChEBI" id="CHEBI:57945"/>
        <dbReference type="ChEBI" id="CHEBI:58351"/>
        <dbReference type="ChEBI" id="CHEBI:58827"/>
        <dbReference type="EC" id="1.3.1.76"/>
    </reaction>
</comment>
<proteinExistence type="inferred from homology"/>
<feature type="binding site" evidence="15">
    <location>
        <begin position="22"/>
        <end position="23"/>
    </location>
    <ligand>
        <name>NAD(+)</name>
        <dbReference type="ChEBI" id="CHEBI:57540"/>
    </ligand>
</feature>
<dbReference type="NCBIfam" id="NF007922">
    <property type="entry name" value="PRK10637.1"/>
    <property type="match status" value="1"/>
</dbReference>
<dbReference type="EC" id="2.1.1.107" evidence="15"/>
<dbReference type="GO" id="GO:0009236">
    <property type="term" value="P:cobalamin biosynthetic process"/>
    <property type="evidence" value="ECO:0007669"/>
    <property type="project" value="UniProtKB-UniRule"/>
</dbReference>
<dbReference type="InterPro" id="IPR006366">
    <property type="entry name" value="CobA/CysG_C"/>
</dbReference>
<dbReference type="PIRSF" id="PIRSF036426">
    <property type="entry name" value="Sirohaem_synth"/>
    <property type="match status" value="1"/>
</dbReference>
<feature type="region of interest" description="Precorrin-2 dehydrogenase / sirohydrochlorin ferrochelatase" evidence="15">
    <location>
        <begin position="1"/>
        <end position="203"/>
    </location>
</feature>
<reference evidence="21" key="1">
    <citation type="journal article" date="2020" name="Microbiol. Resour. Announc.">
        <title>Draft Genome Sequences of Thiorhodococcus mannitoliphagus and Thiorhodococcus minor, Purple Sulfur Photosynthetic Bacteria in the Gammaproteobacterial Family Chromatiaceae.</title>
        <authorList>
            <person name="Aviles F.A."/>
            <person name="Meyer T.E."/>
            <person name="Kyndt J.A."/>
        </authorList>
    </citation>
    <scope>NUCLEOTIDE SEQUENCE [LARGE SCALE GENOMIC DNA]</scope>
    <source>
        <strain evidence="21">DSM 18266</strain>
    </source>
</reference>
<evidence type="ECO:0000259" key="19">
    <source>
        <dbReference type="Pfam" id="PF10414"/>
    </source>
</evidence>
<sequence length="476" mass="51589">MQLLPVFLDMQGRSCLVVGGGGTAARKVGNLVRAGAAVRVVSPEICDALDRRAKSGDLEHLARPFEPGDVAGNALIIAATDDRAVNREVARLANEHQIPVNVVDDPDACTFILPSIVDRAPVTVAVSTGRASPVLARLLRTKLESLIPAGYGRLAELSGKYRDRVKARFTDQRDRRRFWDRVLEGAVAERIFAGQFEEAEAIIEQELAPDALEHDMGEVYLVGAGPGDPDLLTFRALRLIQQADVVVYDRLVADAILQMARRDAKRIYVGKQRNHHAMRQEEINRLLADLAKDGHRVLRLKGGDPFIFGRGGEEIDTLAAEGVPFQVIPGITAASGCAAYAGIPLTHRDYAQSVVFVTGHLKDGSINLNWPALAQPNQTVVFYMGLVGLPIIVEQLMAHGVSADMPIALVQQGTTHLQRVYTGTLSTINELVSADPPQPPTLVIVGAVVELRDKLNWFRPPDEPVLGATTPIVPTA</sequence>
<dbReference type="PROSITE" id="PS00840">
    <property type="entry name" value="SUMT_2"/>
    <property type="match status" value="1"/>
</dbReference>
<organism evidence="20 21">
    <name type="scientific">Thiorhodococcus mannitoliphagus</name>
    <dbReference type="NCBI Taxonomy" id="329406"/>
    <lineage>
        <taxon>Bacteria</taxon>
        <taxon>Pseudomonadati</taxon>
        <taxon>Pseudomonadota</taxon>
        <taxon>Gammaproteobacteria</taxon>
        <taxon>Chromatiales</taxon>
        <taxon>Chromatiaceae</taxon>
        <taxon>Thiorhodococcus</taxon>
    </lineage>
</organism>
<evidence type="ECO:0000256" key="8">
    <source>
        <dbReference type="ARBA" id="ARBA00023027"/>
    </source>
</evidence>
<feature type="binding site" evidence="15">
    <location>
        <begin position="43"/>
        <end position="44"/>
    </location>
    <ligand>
        <name>NAD(+)</name>
        <dbReference type="ChEBI" id="CHEBI:57540"/>
    </ligand>
</feature>
<feature type="domain" description="Tetrapyrrole methylase" evidence="18">
    <location>
        <begin position="219"/>
        <end position="428"/>
    </location>
</feature>
<evidence type="ECO:0000259" key="18">
    <source>
        <dbReference type="Pfam" id="PF00590"/>
    </source>
</evidence>
<dbReference type="EC" id="1.3.1.76" evidence="15"/>
<dbReference type="InterPro" id="IPR014776">
    <property type="entry name" value="4pyrrole_Mease_sub2"/>
</dbReference>
<keyword evidence="5 15" id="KW-0808">Transferase</keyword>
<keyword evidence="9 15" id="KW-0456">Lyase</keyword>
<dbReference type="SUPFAM" id="SSF51735">
    <property type="entry name" value="NAD(P)-binding Rossmann-fold domains"/>
    <property type="match status" value="1"/>
</dbReference>
<feature type="binding site" evidence="15">
    <location>
        <begin position="332"/>
        <end position="333"/>
    </location>
    <ligand>
        <name>S-adenosyl-L-methionine</name>
        <dbReference type="ChEBI" id="CHEBI:59789"/>
    </ligand>
</feature>
<evidence type="ECO:0000256" key="15">
    <source>
        <dbReference type="HAMAP-Rule" id="MF_01646"/>
    </source>
</evidence>
<dbReference type="PANTHER" id="PTHR45790">
    <property type="entry name" value="SIROHEME SYNTHASE-RELATED"/>
    <property type="match status" value="1"/>
</dbReference>
<dbReference type="CDD" id="cd11642">
    <property type="entry name" value="SUMT"/>
    <property type="match status" value="1"/>
</dbReference>
<reference evidence="20 21" key="2">
    <citation type="submission" date="2020-02" db="EMBL/GenBank/DDBJ databases">
        <title>Genome sequences of Thiorhodococcus mannitoliphagus and Thiorhodococcus minor, purple sulfur photosynthetic bacteria in the gammaproteobacterial family, Chromatiaceae.</title>
        <authorList>
            <person name="Aviles F.A."/>
            <person name="Meyer T.E."/>
            <person name="Kyndt J.A."/>
        </authorList>
    </citation>
    <scope>NUCLEOTIDE SEQUENCE [LARGE SCALE GENOMIC DNA]</scope>
    <source>
        <strain evidence="20 21">DSM 18266</strain>
    </source>
</reference>
<dbReference type="Pfam" id="PF00590">
    <property type="entry name" value="TP_methylase"/>
    <property type="match status" value="1"/>
</dbReference>
<dbReference type="InterPro" id="IPR019478">
    <property type="entry name" value="Sirohaem_synthase_dimer_dom"/>
</dbReference>
<comment type="caution">
    <text evidence="15">Lacks conserved residue(s) required for the propagation of feature annotation.</text>
</comment>
<feature type="binding site" evidence="15">
    <location>
        <position position="307"/>
    </location>
    <ligand>
        <name>S-adenosyl-L-methionine</name>
        <dbReference type="ChEBI" id="CHEBI:59789"/>
    </ligand>
</feature>
<evidence type="ECO:0000256" key="3">
    <source>
        <dbReference type="ARBA" id="ARBA00022573"/>
    </source>
</evidence>
<dbReference type="GO" id="GO:0051287">
    <property type="term" value="F:NAD binding"/>
    <property type="evidence" value="ECO:0007669"/>
    <property type="project" value="InterPro"/>
</dbReference>
<dbReference type="UniPathway" id="UPA00262">
    <property type="reaction ID" value="UER00211"/>
</dbReference>
<dbReference type="InterPro" id="IPR000878">
    <property type="entry name" value="4pyrrol_Mease"/>
</dbReference>
<dbReference type="InterPro" id="IPR035996">
    <property type="entry name" value="4pyrrol_Methylase_sf"/>
</dbReference>
<evidence type="ECO:0000256" key="9">
    <source>
        <dbReference type="ARBA" id="ARBA00023239"/>
    </source>
</evidence>
<dbReference type="InterPro" id="IPR003043">
    <property type="entry name" value="Uropor_MeTrfase_CS"/>
</dbReference>
<feature type="active site" description="Proton donor" evidence="15 16">
    <location>
        <position position="271"/>
    </location>
</feature>
<evidence type="ECO:0000256" key="7">
    <source>
        <dbReference type="ARBA" id="ARBA00023002"/>
    </source>
</evidence>
<evidence type="ECO:0000256" key="5">
    <source>
        <dbReference type="ARBA" id="ARBA00022679"/>
    </source>
</evidence>
<dbReference type="InterPro" id="IPR014777">
    <property type="entry name" value="4pyrrole_Mease_sub1"/>
</dbReference>
<dbReference type="InterPro" id="IPR036291">
    <property type="entry name" value="NAD(P)-bd_dom_sf"/>
</dbReference>
<dbReference type="InterPro" id="IPR037115">
    <property type="entry name" value="Sirohaem_synt_dimer_dom_sf"/>
</dbReference>